<protein>
    <submittedName>
        <fullName evidence="1">Uncharacterized protein</fullName>
    </submittedName>
</protein>
<sequence length="148" mass="16567">MDLKSSSSASLAAVKYRNKKWTKQPETKLSMRSGHVGEATAISIATLLRRKSQIEKMKSQITGRAKEIKDDGEEEKRLVEMIWCRRRGCIGTRKGMGGRRCGLRFGSSGWGKGIGDRRRHWKILIGDLRGSEQLGLIGERVTMALHGL</sequence>
<accession>A0AAV0L0I0</accession>
<gene>
    <name evidence="1" type="ORF">LITE_LOCUS20931</name>
</gene>
<comment type="caution">
    <text evidence="1">The sequence shown here is derived from an EMBL/GenBank/DDBJ whole genome shotgun (WGS) entry which is preliminary data.</text>
</comment>
<name>A0AAV0L0I0_9ROSI</name>
<organism evidence="1 2">
    <name type="scientific">Linum tenue</name>
    <dbReference type="NCBI Taxonomy" id="586396"/>
    <lineage>
        <taxon>Eukaryota</taxon>
        <taxon>Viridiplantae</taxon>
        <taxon>Streptophyta</taxon>
        <taxon>Embryophyta</taxon>
        <taxon>Tracheophyta</taxon>
        <taxon>Spermatophyta</taxon>
        <taxon>Magnoliopsida</taxon>
        <taxon>eudicotyledons</taxon>
        <taxon>Gunneridae</taxon>
        <taxon>Pentapetalae</taxon>
        <taxon>rosids</taxon>
        <taxon>fabids</taxon>
        <taxon>Malpighiales</taxon>
        <taxon>Linaceae</taxon>
        <taxon>Linum</taxon>
    </lineage>
</organism>
<evidence type="ECO:0000313" key="2">
    <source>
        <dbReference type="Proteomes" id="UP001154282"/>
    </source>
</evidence>
<keyword evidence="2" id="KW-1185">Reference proteome</keyword>
<proteinExistence type="predicted"/>
<dbReference type="AlphaFoldDB" id="A0AAV0L0I0"/>
<dbReference type="Proteomes" id="UP001154282">
    <property type="component" value="Unassembled WGS sequence"/>
</dbReference>
<reference evidence="1" key="1">
    <citation type="submission" date="2022-08" db="EMBL/GenBank/DDBJ databases">
        <authorList>
            <person name="Gutierrez-Valencia J."/>
        </authorList>
    </citation>
    <scope>NUCLEOTIDE SEQUENCE</scope>
</reference>
<dbReference type="EMBL" id="CAMGYJ010000005">
    <property type="protein sequence ID" value="CAI0426779.1"/>
    <property type="molecule type" value="Genomic_DNA"/>
</dbReference>
<evidence type="ECO:0000313" key="1">
    <source>
        <dbReference type="EMBL" id="CAI0426779.1"/>
    </source>
</evidence>